<keyword evidence="9 12" id="KW-0119">Carbohydrate metabolism</keyword>
<evidence type="ECO:0000256" key="8">
    <source>
        <dbReference type="ARBA" id="ARBA00022837"/>
    </source>
</evidence>
<dbReference type="InterPro" id="IPR031319">
    <property type="entry name" value="A-amylase_C"/>
</dbReference>
<dbReference type="SMART" id="SM00632">
    <property type="entry name" value="Aamy_C"/>
    <property type="match status" value="1"/>
</dbReference>
<evidence type="ECO:0000256" key="4">
    <source>
        <dbReference type="ARBA" id="ARBA00012595"/>
    </source>
</evidence>
<dbReference type="InterPro" id="IPR017853">
    <property type="entry name" value="GH"/>
</dbReference>
<keyword evidence="7 12" id="KW-0378">Hydrolase</keyword>
<evidence type="ECO:0000259" key="16">
    <source>
        <dbReference type="SMART" id="SM00642"/>
    </source>
</evidence>
<sequence length="541" mass="58838">MTRYRSYKRTHAYAKGTTCKRSCAALAILAIAVSPAMAGCGAQETGSTELPKKTDVEVIAFQQPWNSIAKECTETYGPEGVAYVEVSPPQETIEGTQWWTSYQPVSYKLDSKLGTQAEFKNMVEECNTAGVDIIADVVLNQTTGANDKGTQRGVAGTKYNPTTGDYPGFTGNEDQYPKGITKDDFHDYENGASITGYLNQEEVQEGRLSGMWDFDTSSDKVQDIQSDYFAKLYEMGVRGFRIDAAKHIDADDLKAIKEKTATKIGAPAKDIFWVQEVIGNAGEASGIQPSNYFDNGTVTQFAYVTNLKSAFKGSLTSLSDLGERLGDTKRNKFAIPDELANVFVTNWDTARNGQALTYRDGADYALANAFMLAYDYGTPRLISDYGFTASDDGAPGSTATEVPEVDFADECSSADGQWNCQQRWTPIRGMIAFHNYVHGTQVTDWQEHDDNVIAFSRGNKGFIAINNSTDDLKGLEFDTDMPDGEYCDVYGTQDCSTTVTVKGGKVKVDVAAKSAVAIYAGATAKVHPASSVAVDPSTPSW</sequence>
<dbReference type="SUPFAM" id="SSF51011">
    <property type="entry name" value="Glycosyl hydrolase domain"/>
    <property type="match status" value="1"/>
</dbReference>
<comment type="catalytic activity">
    <reaction evidence="1 12">
        <text>Endohydrolysis of (1-&gt;4)-alpha-D-glucosidic linkages in polysaccharides containing three or more (1-&gt;4)-alpha-linked D-glucose units.</text>
        <dbReference type="EC" id="3.2.1.1"/>
    </reaction>
</comment>
<dbReference type="CDD" id="cd11317">
    <property type="entry name" value="AmyAc_bac_euk_AmyA"/>
    <property type="match status" value="1"/>
</dbReference>
<feature type="domain" description="Alpha-amylase C-terminal" evidence="15">
    <location>
        <begin position="443"/>
        <end position="523"/>
    </location>
</feature>
<organism evidence="17 18">
    <name type="scientific">Bifidobacterium cuniculi</name>
    <dbReference type="NCBI Taxonomy" id="1688"/>
    <lineage>
        <taxon>Bacteria</taxon>
        <taxon>Bacillati</taxon>
        <taxon>Actinomycetota</taxon>
        <taxon>Actinomycetes</taxon>
        <taxon>Bifidobacteriales</taxon>
        <taxon>Bifidobacteriaceae</taxon>
        <taxon>Bifidobacterium</taxon>
    </lineage>
</organism>
<dbReference type="Proteomes" id="UP000029067">
    <property type="component" value="Unassembled WGS sequence"/>
</dbReference>
<feature type="region of interest" description="Disordered" evidence="13">
    <location>
        <begin position="149"/>
        <end position="170"/>
    </location>
</feature>
<evidence type="ECO:0000256" key="7">
    <source>
        <dbReference type="ARBA" id="ARBA00022801"/>
    </source>
</evidence>
<proteinExistence type="inferred from homology"/>
<comment type="cofactor">
    <cofactor evidence="2">
        <name>Ca(2+)</name>
        <dbReference type="ChEBI" id="CHEBI:29108"/>
    </cofactor>
</comment>
<dbReference type="RefSeq" id="WP_051920467.1">
    <property type="nucleotide sequence ID" value="NZ_JGYV01000001.1"/>
</dbReference>
<accession>A0A087B4B1</accession>
<dbReference type="Pfam" id="PF00128">
    <property type="entry name" value="Alpha-amylase"/>
    <property type="match status" value="1"/>
</dbReference>
<feature type="domain" description="Glycosyl hydrolase family 13 catalytic" evidence="16">
    <location>
        <begin position="55"/>
        <end position="434"/>
    </location>
</feature>
<protein>
    <recommendedName>
        <fullName evidence="5 12">Alpha-amylase</fullName>
        <ecNumber evidence="4 12">3.2.1.1</ecNumber>
    </recommendedName>
</protein>
<dbReference type="SMART" id="SM00642">
    <property type="entry name" value="Aamy"/>
    <property type="match status" value="1"/>
</dbReference>
<dbReference type="EC" id="3.2.1.1" evidence="4 12"/>
<evidence type="ECO:0000259" key="15">
    <source>
        <dbReference type="SMART" id="SM00632"/>
    </source>
</evidence>
<evidence type="ECO:0000256" key="13">
    <source>
        <dbReference type="SAM" id="MobiDB-lite"/>
    </source>
</evidence>
<dbReference type="eggNOG" id="COG0366">
    <property type="taxonomic scope" value="Bacteria"/>
</dbReference>
<evidence type="ECO:0000256" key="6">
    <source>
        <dbReference type="ARBA" id="ARBA00022723"/>
    </source>
</evidence>
<dbReference type="GO" id="GO:0004556">
    <property type="term" value="F:alpha-amylase activity"/>
    <property type="evidence" value="ECO:0007669"/>
    <property type="project" value="UniProtKB-UniRule"/>
</dbReference>
<evidence type="ECO:0000256" key="1">
    <source>
        <dbReference type="ARBA" id="ARBA00000548"/>
    </source>
</evidence>
<evidence type="ECO:0000256" key="3">
    <source>
        <dbReference type="ARBA" id="ARBA00008061"/>
    </source>
</evidence>
<evidence type="ECO:0000313" key="17">
    <source>
        <dbReference type="EMBL" id="KFI65861.1"/>
    </source>
</evidence>
<evidence type="ECO:0000256" key="11">
    <source>
        <dbReference type="RuleBase" id="RU003615"/>
    </source>
</evidence>
<dbReference type="PANTHER" id="PTHR43447">
    <property type="entry name" value="ALPHA-AMYLASE"/>
    <property type="match status" value="1"/>
</dbReference>
<evidence type="ECO:0000256" key="9">
    <source>
        <dbReference type="ARBA" id="ARBA00023277"/>
    </source>
</evidence>
<dbReference type="Gene3D" id="3.20.20.80">
    <property type="entry name" value="Glycosidases"/>
    <property type="match status" value="1"/>
</dbReference>
<keyword evidence="6" id="KW-0479">Metal-binding</keyword>
<evidence type="ECO:0000256" key="14">
    <source>
        <dbReference type="SAM" id="SignalP"/>
    </source>
</evidence>
<dbReference type="EMBL" id="JGYV01000001">
    <property type="protein sequence ID" value="KFI65861.1"/>
    <property type="molecule type" value="Genomic_DNA"/>
</dbReference>
<gene>
    <name evidence="17" type="ORF">BCUN_0356</name>
</gene>
<dbReference type="InterPro" id="IPR006047">
    <property type="entry name" value="GH13_cat_dom"/>
</dbReference>
<reference evidence="17 18" key="1">
    <citation type="submission" date="2014-03" db="EMBL/GenBank/DDBJ databases">
        <title>Genomics of Bifidobacteria.</title>
        <authorList>
            <person name="Ventura M."/>
            <person name="Milani C."/>
            <person name="Lugli G.A."/>
        </authorList>
    </citation>
    <scope>NUCLEOTIDE SEQUENCE [LARGE SCALE GENOMIC DNA]</scope>
    <source>
        <strain evidence="17 18">LMG 10738</strain>
    </source>
</reference>
<dbReference type="STRING" id="1688.BCUN_0356"/>
<dbReference type="AlphaFoldDB" id="A0A087B4B1"/>
<evidence type="ECO:0000256" key="2">
    <source>
        <dbReference type="ARBA" id="ARBA00001913"/>
    </source>
</evidence>
<dbReference type="PRINTS" id="PR00110">
    <property type="entry name" value="ALPHAAMYLASE"/>
</dbReference>
<feature type="chain" id="PRO_5001818744" description="Alpha-amylase" evidence="14">
    <location>
        <begin position="39"/>
        <end position="541"/>
    </location>
</feature>
<keyword evidence="10 12" id="KW-0326">Glycosidase</keyword>
<dbReference type="GO" id="GO:0046872">
    <property type="term" value="F:metal ion binding"/>
    <property type="evidence" value="ECO:0007669"/>
    <property type="project" value="UniProtKB-KW"/>
</dbReference>
<evidence type="ECO:0000256" key="5">
    <source>
        <dbReference type="ARBA" id="ARBA00017303"/>
    </source>
</evidence>
<comment type="similarity">
    <text evidence="3 11">Belongs to the glycosyl hydrolase 13 family.</text>
</comment>
<evidence type="ECO:0000256" key="12">
    <source>
        <dbReference type="RuleBase" id="RU361134"/>
    </source>
</evidence>
<keyword evidence="14" id="KW-0732">Signal</keyword>
<dbReference type="InterPro" id="IPR013780">
    <property type="entry name" value="Glyco_hydro_b"/>
</dbReference>
<feature type="signal peptide" evidence="14">
    <location>
        <begin position="1"/>
        <end position="38"/>
    </location>
</feature>
<keyword evidence="8" id="KW-0106">Calcium</keyword>
<dbReference type="GO" id="GO:0005975">
    <property type="term" value="P:carbohydrate metabolic process"/>
    <property type="evidence" value="ECO:0007669"/>
    <property type="project" value="InterPro"/>
</dbReference>
<dbReference type="SUPFAM" id="SSF51445">
    <property type="entry name" value="(Trans)glycosidases"/>
    <property type="match status" value="1"/>
</dbReference>
<evidence type="ECO:0000313" key="18">
    <source>
        <dbReference type="Proteomes" id="UP000029067"/>
    </source>
</evidence>
<dbReference type="InterPro" id="IPR006048">
    <property type="entry name" value="A-amylase/branching_C"/>
</dbReference>
<dbReference type="Gene3D" id="2.60.40.1180">
    <property type="entry name" value="Golgi alpha-mannosidase II"/>
    <property type="match status" value="1"/>
</dbReference>
<evidence type="ECO:0000256" key="10">
    <source>
        <dbReference type="ARBA" id="ARBA00023295"/>
    </source>
</evidence>
<dbReference type="InterPro" id="IPR006046">
    <property type="entry name" value="Alpha_amylase"/>
</dbReference>
<keyword evidence="18" id="KW-1185">Reference proteome</keyword>
<name>A0A087B4B1_9BIFI</name>
<dbReference type="Pfam" id="PF02806">
    <property type="entry name" value="Alpha-amylase_C"/>
    <property type="match status" value="1"/>
</dbReference>
<comment type="caution">
    <text evidence="17">The sequence shown here is derived from an EMBL/GenBank/DDBJ whole genome shotgun (WGS) entry which is preliminary data.</text>
</comment>